<name>A0A6J7FNE1_9ZZZZ</name>
<evidence type="ECO:0000256" key="6">
    <source>
        <dbReference type="SAM" id="Phobius"/>
    </source>
</evidence>
<feature type="transmembrane region" description="Helical" evidence="6">
    <location>
        <begin position="278"/>
        <end position="302"/>
    </location>
</feature>
<dbReference type="AlphaFoldDB" id="A0A6J7FNE1"/>
<reference evidence="8" key="1">
    <citation type="submission" date="2020-05" db="EMBL/GenBank/DDBJ databases">
        <authorList>
            <person name="Chiriac C."/>
            <person name="Salcher M."/>
            <person name="Ghai R."/>
            <person name="Kavagutti S V."/>
        </authorList>
    </citation>
    <scope>NUCLEOTIDE SEQUENCE</scope>
</reference>
<sequence>MTGALLGLAAGLGLLLAVSRVPALRRPTLDSRLAPYLRDAPQPSRLLLADRTLTPFPTLERLLRPVLGDLSAAVERAVGGVAGVRRRLEQLGGGLTVEQFRAEQVLWGGFGLAAALGLATLQLVSGEVPSHVGVLGSAVLLTVGGVLARDRWLTRQVAQREQQMLEEFPTVAELLALAVTAGEGPVGALERVHRLSAGELSREIGRALDDARAGAGLVQALEGIAQRTTLAPLARFVDGVAIAVERGTPLADVLRAQAVDVREAGKRALLEAAGRKEIAMMVPVVFLVLPVTVLFALFPGFYGLDLST</sequence>
<comment type="subcellular location">
    <subcellularLocation>
        <location evidence="1">Cell membrane</location>
        <topology evidence="1">Multi-pass membrane protein</topology>
    </subcellularLocation>
</comment>
<dbReference type="Pfam" id="PF00482">
    <property type="entry name" value="T2SSF"/>
    <property type="match status" value="1"/>
</dbReference>
<organism evidence="8">
    <name type="scientific">freshwater metagenome</name>
    <dbReference type="NCBI Taxonomy" id="449393"/>
    <lineage>
        <taxon>unclassified sequences</taxon>
        <taxon>metagenomes</taxon>
        <taxon>ecological metagenomes</taxon>
    </lineage>
</organism>
<evidence type="ECO:0000256" key="5">
    <source>
        <dbReference type="ARBA" id="ARBA00023136"/>
    </source>
</evidence>
<keyword evidence="4 6" id="KW-1133">Transmembrane helix</keyword>
<dbReference type="GO" id="GO:0005886">
    <property type="term" value="C:plasma membrane"/>
    <property type="evidence" value="ECO:0007669"/>
    <property type="project" value="UniProtKB-SubCell"/>
</dbReference>
<dbReference type="PANTHER" id="PTHR35007:SF2">
    <property type="entry name" value="PILUS ASSEMBLE PROTEIN"/>
    <property type="match status" value="1"/>
</dbReference>
<evidence type="ECO:0000313" key="8">
    <source>
        <dbReference type="EMBL" id="CAB4897056.1"/>
    </source>
</evidence>
<feature type="transmembrane region" description="Helical" evidence="6">
    <location>
        <begin position="105"/>
        <end position="124"/>
    </location>
</feature>
<keyword evidence="5 6" id="KW-0472">Membrane</keyword>
<proteinExistence type="predicted"/>
<evidence type="ECO:0000256" key="1">
    <source>
        <dbReference type="ARBA" id="ARBA00004651"/>
    </source>
</evidence>
<gene>
    <name evidence="8" type="ORF">UFOPK3609_00079</name>
</gene>
<dbReference type="InterPro" id="IPR018076">
    <property type="entry name" value="T2SS_GspF_dom"/>
</dbReference>
<protein>
    <submittedName>
        <fullName evidence="8">Unannotated protein</fullName>
    </submittedName>
</protein>
<evidence type="ECO:0000256" key="4">
    <source>
        <dbReference type="ARBA" id="ARBA00022989"/>
    </source>
</evidence>
<accession>A0A6J7FNE1</accession>
<keyword evidence="3 6" id="KW-0812">Transmembrane</keyword>
<dbReference type="EMBL" id="CAFBMQ010000001">
    <property type="protein sequence ID" value="CAB4897056.1"/>
    <property type="molecule type" value="Genomic_DNA"/>
</dbReference>
<keyword evidence="2" id="KW-1003">Cell membrane</keyword>
<evidence type="ECO:0000259" key="7">
    <source>
        <dbReference type="Pfam" id="PF00482"/>
    </source>
</evidence>
<evidence type="ECO:0000256" key="2">
    <source>
        <dbReference type="ARBA" id="ARBA00022475"/>
    </source>
</evidence>
<feature type="transmembrane region" description="Helical" evidence="6">
    <location>
        <begin position="130"/>
        <end position="148"/>
    </location>
</feature>
<dbReference type="PANTHER" id="PTHR35007">
    <property type="entry name" value="INTEGRAL MEMBRANE PROTEIN-RELATED"/>
    <property type="match status" value="1"/>
</dbReference>
<evidence type="ECO:0000256" key="3">
    <source>
        <dbReference type="ARBA" id="ARBA00022692"/>
    </source>
</evidence>
<feature type="domain" description="Type II secretion system protein GspF" evidence="7">
    <location>
        <begin position="173"/>
        <end position="297"/>
    </location>
</feature>